<keyword evidence="1" id="KW-0472">Membrane</keyword>
<comment type="caution">
    <text evidence="2">The sequence shown here is derived from an EMBL/GenBank/DDBJ whole genome shotgun (WGS) entry which is preliminary data.</text>
</comment>
<dbReference type="NCBIfam" id="NF033632">
    <property type="entry name" value="SLATT_4"/>
    <property type="match status" value="1"/>
</dbReference>
<name>A0A6P2C103_9ACTN</name>
<sequence>MYHAFVTSHPLYEVTDEDLRVLILAWYRRVRLANQAHAEAGSHARRNSMLLGIPAVTLSAVVGSAIFATIDKTPNRYLQIAVGLLSLTTAVLAAFQTFLRLDEQVREHEVASRSFGAIRRELGQLGAIAHHNREETESRLEKVRERYDQASAASRNVPQKIWDRLVLQP</sequence>
<keyword evidence="1" id="KW-0812">Transmembrane</keyword>
<dbReference type="OrthoDB" id="6980915at2"/>
<evidence type="ECO:0000313" key="2">
    <source>
        <dbReference type="EMBL" id="TVZ05072.1"/>
    </source>
</evidence>
<proteinExistence type="predicted"/>
<dbReference type="AlphaFoldDB" id="A0A6P2C103"/>
<protein>
    <submittedName>
        <fullName evidence="2">SLATT domain-containing protein</fullName>
    </submittedName>
</protein>
<feature type="transmembrane region" description="Helical" evidence="1">
    <location>
        <begin position="49"/>
        <end position="70"/>
    </location>
</feature>
<feature type="transmembrane region" description="Helical" evidence="1">
    <location>
        <begin position="76"/>
        <end position="99"/>
    </location>
</feature>
<evidence type="ECO:0000313" key="3">
    <source>
        <dbReference type="Proteomes" id="UP000460272"/>
    </source>
</evidence>
<keyword evidence="1" id="KW-1133">Transmembrane helix</keyword>
<dbReference type="Proteomes" id="UP000460272">
    <property type="component" value="Unassembled WGS sequence"/>
</dbReference>
<keyword evidence="3" id="KW-1185">Reference proteome</keyword>
<gene>
    <name evidence="2" type="ORF">EAS64_10660</name>
</gene>
<accession>A0A6P2C103</accession>
<organism evidence="2 3">
    <name type="scientific">Trebonia kvetii</name>
    <dbReference type="NCBI Taxonomy" id="2480626"/>
    <lineage>
        <taxon>Bacteria</taxon>
        <taxon>Bacillati</taxon>
        <taxon>Actinomycetota</taxon>
        <taxon>Actinomycetes</taxon>
        <taxon>Streptosporangiales</taxon>
        <taxon>Treboniaceae</taxon>
        <taxon>Trebonia</taxon>
    </lineage>
</organism>
<reference evidence="2 3" key="1">
    <citation type="submission" date="2018-11" db="EMBL/GenBank/DDBJ databases">
        <title>Trebonia kvetii gen.nov., sp.nov., a novel acidophilic actinobacterium, and proposal of the new actinobacterial family Treboniaceae fam. nov.</title>
        <authorList>
            <person name="Rapoport D."/>
            <person name="Sagova-Mareckova M."/>
            <person name="Sedlacek I."/>
            <person name="Provaznik J."/>
            <person name="Kralova S."/>
            <person name="Pavlinic D."/>
            <person name="Benes V."/>
            <person name="Kopecky J."/>
        </authorList>
    </citation>
    <scope>NUCLEOTIDE SEQUENCE [LARGE SCALE GENOMIC DNA]</scope>
    <source>
        <strain evidence="2 3">15Tr583</strain>
    </source>
</reference>
<dbReference type="EMBL" id="RPFW01000002">
    <property type="protein sequence ID" value="TVZ05072.1"/>
    <property type="molecule type" value="Genomic_DNA"/>
</dbReference>
<evidence type="ECO:0000256" key="1">
    <source>
        <dbReference type="SAM" id="Phobius"/>
    </source>
</evidence>